<dbReference type="Gene3D" id="1.10.150.570">
    <property type="entry name" value="GidA associated domain, C-terminal subdomain"/>
    <property type="match status" value="1"/>
</dbReference>
<dbReference type="PANTHER" id="PTHR11806">
    <property type="entry name" value="GLUCOSE INHIBITED DIVISION PROTEIN A"/>
    <property type="match status" value="1"/>
</dbReference>
<evidence type="ECO:0000256" key="1">
    <source>
        <dbReference type="ARBA" id="ARBA00001974"/>
    </source>
</evidence>
<dbReference type="InterPro" id="IPR002218">
    <property type="entry name" value="MnmG-rel"/>
</dbReference>
<dbReference type="FunFam" id="3.50.50.60:FF:000002">
    <property type="entry name" value="tRNA uridine 5-carboxymethylaminomethyl modification enzyme MnmG"/>
    <property type="match status" value="1"/>
</dbReference>
<sequence>MFVRPAKCLHQYWKIVLNANYSTVTSNEIIRGVVEQPKTSSVFDSYSVVVVGGGHAGCEAAHASARMGVKTLFITHKLETIGEMSCNPSFGGIGKGHLMREIDALDGLCSRICDKSGIHYKILNRRKGPAVWGHRAQIDRKLYKKEMQNEILNTPNLHVMAASVKDIKIEENIDDKQNKQRWICGVTLDNDSLIPTKAVIITTGTFLRGSINIGLEQRPAGRIGDQPSIDLAKSIEDIGFQMGRLKTGTPARLKTSTIDFSKTEANDADNPPHPFSFMNDKVWIDPNMQLKCHLTHTTPEVANIIRQNLHLNRHVKQDTTGPRYCPSIESKILRFKNPEHPVWLEPEGLDSPLTYPQGTSCTMPEDAQLKMLRSIPGLENVTMVRPGYGVEYDYVDPREVKASLETKRVNNLFFAGQINGTTGYEEAGAQGIIAGINAACKILDKPIFTVSRCDGYIGVMIDDLTLHGATEPYRMFTSRSEYRITLRADNADMRLTQKGYDIGCVRNERYEKYINFKNNFDKTKDYLQKMIKPLNQWRSLFVDEEIKNTSPKSLFSLISQASYCGGDENHSKWTSLLPDNLQKILLEDATLRNRIYIEALYENQTMRQQDEIEEMKRDETYIIPDNFDYNLVSISNEAKAKLHQVRPQTLGALGRIPGITPVTIYSLLKYLKKTNSSAPSATLTNVSDSNHFSV</sequence>
<dbReference type="Gene3D" id="3.50.50.60">
    <property type="entry name" value="FAD/NAD(P)-binding domain"/>
    <property type="match status" value="2"/>
</dbReference>
<name>A0A8S2HRS3_9BILA</name>
<keyword evidence="4" id="KW-0274">FAD</keyword>
<dbReference type="AlphaFoldDB" id="A0A8S2HRS3"/>
<evidence type="ECO:0000259" key="5">
    <source>
        <dbReference type="SMART" id="SM01228"/>
    </source>
</evidence>
<protein>
    <recommendedName>
        <fullName evidence="5">tRNA uridine 5-carboxymethylaminomethyl modification enzyme C-terminal subdomain domain-containing protein</fullName>
    </recommendedName>
</protein>
<dbReference type="PANTHER" id="PTHR11806:SF0">
    <property type="entry name" value="PROTEIN MTO1 HOMOLOG, MITOCHONDRIAL"/>
    <property type="match status" value="1"/>
</dbReference>
<organism evidence="7 8">
    <name type="scientific">Didymodactylos carnosus</name>
    <dbReference type="NCBI Taxonomy" id="1234261"/>
    <lineage>
        <taxon>Eukaryota</taxon>
        <taxon>Metazoa</taxon>
        <taxon>Spiralia</taxon>
        <taxon>Gnathifera</taxon>
        <taxon>Rotifera</taxon>
        <taxon>Eurotatoria</taxon>
        <taxon>Bdelloidea</taxon>
        <taxon>Philodinida</taxon>
        <taxon>Philodinidae</taxon>
        <taxon>Didymodactylos</taxon>
    </lineage>
</organism>
<evidence type="ECO:0000313" key="6">
    <source>
        <dbReference type="EMBL" id="CAF0895536.1"/>
    </source>
</evidence>
<dbReference type="GO" id="GO:0005739">
    <property type="term" value="C:mitochondrion"/>
    <property type="evidence" value="ECO:0007669"/>
    <property type="project" value="GOC"/>
</dbReference>
<dbReference type="SUPFAM" id="SSF51905">
    <property type="entry name" value="FAD/NAD(P)-binding domain"/>
    <property type="match status" value="1"/>
</dbReference>
<dbReference type="GO" id="GO:0070899">
    <property type="term" value="P:mitochondrial tRNA wobble uridine modification"/>
    <property type="evidence" value="ECO:0007669"/>
    <property type="project" value="UniProtKB-ARBA"/>
</dbReference>
<dbReference type="InterPro" id="IPR036188">
    <property type="entry name" value="FAD/NAD-bd_sf"/>
</dbReference>
<gene>
    <name evidence="6" type="ORF">OVA965_LOCUS9349</name>
    <name evidence="7" type="ORF">TMI583_LOCUS9345</name>
</gene>
<evidence type="ECO:0000256" key="2">
    <source>
        <dbReference type="ARBA" id="ARBA00007653"/>
    </source>
</evidence>
<reference evidence="7" key="1">
    <citation type="submission" date="2021-02" db="EMBL/GenBank/DDBJ databases">
        <authorList>
            <person name="Nowell W R."/>
        </authorList>
    </citation>
    <scope>NUCLEOTIDE SEQUENCE</scope>
</reference>
<proteinExistence type="inferred from homology"/>
<evidence type="ECO:0000313" key="8">
    <source>
        <dbReference type="Proteomes" id="UP000682733"/>
    </source>
</evidence>
<evidence type="ECO:0000256" key="4">
    <source>
        <dbReference type="ARBA" id="ARBA00022827"/>
    </source>
</evidence>
<comment type="cofactor">
    <cofactor evidence="1">
        <name>FAD</name>
        <dbReference type="ChEBI" id="CHEBI:57692"/>
    </cofactor>
</comment>
<dbReference type="FunFam" id="1.10.150.570:FF:000001">
    <property type="entry name" value="tRNA uridine 5-carboxymethylaminomethyl modification enzyme MnmG"/>
    <property type="match status" value="1"/>
</dbReference>
<dbReference type="InterPro" id="IPR044920">
    <property type="entry name" value="MnmG_C_subdom_sf"/>
</dbReference>
<dbReference type="InterPro" id="IPR040131">
    <property type="entry name" value="MnmG_N"/>
</dbReference>
<dbReference type="GO" id="GO:0030488">
    <property type="term" value="P:tRNA methylation"/>
    <property type="evidence" value="ECO:0007669"/>
    <property type="project" value="TreeGrafter"/>
</dbReference>
<dbReference type="EMBL" id="CAJOBA010003295">
    <property type="protein sequence ID" value="CAF3677106.1"/>
    <property type="molecule type" value="Genomic_DNA"/>
</dbReference>
<dbReference type="SMART" id="SM01228">
    <property type="entry name" value="GIDA_assoc_3"/>
    <property type="match status" value="1"/>
</dbReference>
<dbReference type="InterPro" id="IPR026904">
    <property type="entry name" value="MnmG_C"/>
</dbReference>
<dbReference type="EMBL" id="CAJNOK010003294">
    <property type="protein sequence ID" value="CAF0895536.1"/>
    <property type="molecule type" value="Genomic_DNA"/>
</dbReference>
<feature type="domain" description="tRNA uridine 5-carboxymethylaminomethyl modification enzyme C-terminal subdomain" evidence="5">
    <location>
        <begin position="599"/>
        <end position="669"/>
    </location>
</feature>
<dbReference type="Pfam" id="PF13932">
    <property type="entry name" value="SAM_GIDA_C"/>
    <property type="match status" value="1"/>
</dbReference>
<dbReference type="Proteomes" id="UP000677228">
    <property type="component" value="Unassembled WGS sequence"/>
</dbReference>
<dbReference type="InterPro" id="IPR047001">
    <property type="entry name" value="MnmG_C_subdom"/>
</dbReference>
<dbReference type="PROSITE" id="PS01280">
    <property type="entry name" value="GIDA_1"/>
    <property type="match status" value="1"/>
</dbReference>
<dbReference type="PROSITE" id="PS01281">
    <property type="entry name" value="GIDA_2"/>
    <property type="match status" value="1"/>
</dbReference>
<dbReference type="InterPro" id="IPR004416">
    <property type="entry name" value="MnmG"/>
</dbReference>
<dbReference type="GO" id="GO:0050660">
    <property type="term" value="F:flavin adenine dinucleotide binding"/>
    <property type="evidence" value="ECO:0007669"/>
    <property type="project" value="InterPro"/>
</dbReference>
<dbReference type="InterPro" id="IPR020595">
    <property type="entry name" value="MnmG-rel_CS"/>
</dbReference>
<dbReference type="GO" id="GO:0005829">
    <property type="term" value="C:cytosol"/>
    <property type="evidence" value="ECO:0007669"/>
    <property type="project" value="TreeGrafter"/>
</dbReference>
<evidence type="ECO:0000313" key="7">
    <source>
        <dbReference type="EMBL" id="CAF3677106.1"/>
    </source>
</evidence>
<dbReference type="NCBIfam" id="TIGR00136">
    <property type="entry name" value="mnmG_gidA"/>
    <property type="match status" value="1"/>
</dbReference>
<evidence type="ECO:0000256" key="3">
    <source>
        <dbReference type="ARBA" id="ARBA00022630"/>
    </source>
</evidence>
<dbReference type="FunFam" id="3.50.50.60:FF:000082">
    <property type="entry name" value="protein MTO1 homolog, mitochondrial isoform X1"/>
    <property type="match status" value="1"/>
</dbReference>
<keyword evidence="3" id="KW-0285">Flavoprotein</keyword>
<accession>A0A8S2HRS3</accession>
<comment type="similarity">
    <text evidence="2">Belongs to the MnmG family.</text>
</comment>
<comment type="caution">
    <text evidence="7">The sequence shown here is derived from an EMBL/GenBank/DDBJ whole genome shotgun (WGS) entry which is preliminary data.</text>
</comment>
<dbReference type="Proteomes" id="UP000682733">
    <property type="component" value="Unassembled WGS sequence"/>
</dbReference>
<dbReference type="HAMAP" id="MF_00129">
    <property type="entry name" value="MnmG_GidA"/>
    <property type="match status" value="1"/>
</dbReference>
<dbReference type="Pfam" id="PF01134">
    <property type="entry name" value="GIDA"/>
    <property type="match status" value="1"/>
</dbReference>